<proteinExistence type="predicted"/>
<organism evidence="1 2">
    <name type="scientific">Vespula squamosa</name>
    <name type="common">Southern yellow jacket</name>
    <name type="synonym">Wasp</name>
    <dbReference type="NCBI Taxonomy" id="30214"/>
    <lineage>
        <taxon>Eukaryota</taxon>
        <taxon>Metazoa</taxon>
        <taxon>Ecdysozoa</taxon>
        <taxon>Arthropoda</taxon>
        <taxon>Hexapoda</taxon>
        <taxon>Insecta</taxon>
        <taxon>Pterygota</taxon>
        <taxon>Neoptera</taxon>
        <taxon>Endopterygota</taxon>
        <taxon>Hymenoptera</taxon>
        <taxon>Apocrita</taxon>
        <taxon>Aculeata</taxon>
        <taxon>Vespoidea</taxon>
        <taxon>Vespidae</taxon>
        <taxon>Vespinae</taxon>
        <taxon>Vespula</taxon>
    </lineage>
</organism>
<comment type="caution">
    <text evidence="1">The sequence shown here is derived from an EMBL/GenBank/DDBJ whole genome shotgun (WGS) entry which is preliminary data.</text>
</comment>
<dbReference type="AlphaFoldDB" id="A0ABD2A2U8"/>
<protein>
    <submittedName>
        <fullName evidence="1">Uncharacterized protein</fullName>
    </submittedName>
</protein>
<evidence type="ECO:0000313" key="1">
    <source>
        <dbReference type="EMBL" id="KAL2714923.1"/>
    </source>
</evidence>
<dbReference type="Proteomes" id="UP001607302">
    <property type="component" value="Unassembled WGS sequence"/>
</dbReference>
<keyword evidence="2" id="KW-1185">Reference proteome</keyword>
<accession>A0ABD2A2U8</accession>
<reference evidence="1 2" key="1">
    <citation type="journal article" date="2024" name="Ann. Entomol. Soc. Am.">
        <title>Genomic analyses of the southern and eastern yellowjacket wasps (Hymenoptera: Vespidae) reveal evolutionary signatures of social life.</title>
        <authorList>
            <person name="Catto M.A."/>
            <person name="Caine P.B."/>
            <person name="Orr S.E."/>
            <person name="Hunt B.G."/>
            <person name="Goodisman M.A.D."/>
        </authorList>
    </citation>
    <scope>NUCLEOTIDE SEQUENCE [LARGE SCALE GENOMIC DNA]</scope>
    <source>
        <strain evidence="1">233</strain>
        <tissue evidence="1">Head and thorax</tissue>
    </source>
</reference>
<name>A0ABD2A2U8_VESSQ</name>
<evidence type="ECO:0000313" key="2">
    <source>
        <dbReference type="Proteomes" id="UP001607302"/>
    </source>
</evidence>
<gene>
    <name evidence="1" type="ORF">V1478_014621</name>
</gene>
<dbReference type="EMBL" id="JAUDFV010000155">
    <property type="protein sequence ID" value="KAL2714923.1"/>
    <property type="molecule type" value="Genomic_DNA"/>
</dbReference>
<sequence>MMAYIVCSFYKIKINSDDQNGKSSSGRHASNNDAIYKWLMNKKCEAFDRAKTEKIIHAKNMFKNEKKNDTRIIYWKCLLVASKMAYTNSLRTSLRNCTNTSTDSIIC</sequence>